<evidence type="ECO:0000313" key="3">
    <source>
        <dbReference type="Proteomes" id="UP000477386"/>
    </source>
</evidence>
<dbReference type="RefSeq" id="WP_164040828.1">
    <property type="nucleotide sequence ID" value="NZ_JAAGNZ010000001.1"/>
</dbReference>
<dbReference type="EMBL" id="JAAGNZ010000001">
    <property type="protein sequence ID" value="NEU68283.1"/>
    <property type="molecule type" value="Genomic_DNA"/>
</dbReference>
<gene>
    <name evidence="2" type="ORF">GK091_15430</name>
</gene>
<reference evidence="2 3" key="1">
    <citation type="submission" date="2020-02" db="EMBL/GenBank/DDBJ databases">
        <title>Draft genome sequence of two Spirosoma agri KCTC 52727 and Spirosoma terrae KCTC 52035.</title>
        <authorList>
            <person name="Rojas J."/>
            <person name="Ambika Manirajan B."/>
            <person name="Ratering S."/>
            <person name="Suarez C."/>
            <person name="Schnell S."/>
        </authorList>
    </citation>
    <scope>NUCLEOTIDE SEQUENCE [LARGE SCALE GENOMIC DNA]</scope>
    <source>
        <strain evidence="2 3">KCTC 52727</strain>
    </source>
</reference>
<proteinExistence type="predicted"/>
<dbReference type="GO" id="GO:0006281">
    <property type="term" value="P:DNA repair"/>
    <property type="evidence" value="ECO:0007669"/>
    <property type="project" value="InterPro"/>
</dbReference>
<evidence type="ECO:0000313" key="2">
    <source>
        <dbReference type="EMBL" id="NEU68283.1"/>
    </source>
</evidence>
<sequence length="81" mass="8922">MSCNSRTGQLPHSTSSTPELMRYAKSALDSIFAFGYHYQKVGVMLTDLVPAYLFVQSSPERVARPEGHAATLEPIKNGSYN</sequence>
<dbReference type="InterPro" id="IPR017961">
    <property type="entry name" value="DNA_pol_Y-fam_little_finger"/>
</dbReference>
<organism evidence="2 3">
    <name type="scientific">Spirosoma agri</name>
    <dbReference type="NCBI Taxonomy" id="1987381"/>
    <lineage>
        <taxon>Bacteria</taxon>
        <taxon>Pseudomonadati</taxon>
        <taxon>Bacteroidota</taxon>
        <taxon>Cytophagia</taxon>
        <taxon>Cytophagales</taxon>
        <taxon>Cytophagaceae</taxon>
        <taxon>Spirosoma</taxon>
    </lineage>
</organism>
<dbReference type="GO" id="GO:0003684">
    <property type="term" value="F:damaged DNA binding"/>
    <property type="evidence" value="ECO:0007669"/>
    <property type="project" value="InterPro"/>
</dbReference>
<comment type="caution">
    <text evidence="2">The sequence shown here is derived from an EMBL/GenBank/DDBJ whole genome shotgun (WGS) entry which is preliminary data.</text>
</comment>
<dbReference type="Proteomes" id="UP000477386">
    <property type="component" value="Unassembled WGS sequence"/>
</dbReference>
<dbReference type="AlphaFoldDB" id="A0A6M0IMY2"/>
<accession>A0A6M0IMY2</accession>
<feature type="domain" description="DNA polymerase Y-family little finger" evidence="1">
    <location>
        <begin position="5"/>
        <end position="51"/>
    </location>
</feature>
<evidence type="ECO:0000259" key="1">
    <source>
        <dbReference type="Pfam" id="PF11799"/>
    </source>
</evidence>
<dbReference type="Pfam" id="PF11799">
    <property type="entry name" value="IMS_C"/>
    <property type="match status" value="1"/>
</dbReference>
<name>A0A6M0IMY2_9BACT</name>
<protein>
    <recommendedName>
        <fullName evidence="1">DNA polymerase Y-family little finger domain-containing protein</fullName>
    </recommendedName>
</protein>
<keyword evidence="3" id="KW-1185">Reference proteome</keyword>